<dbReference type="PROSITE" id="PS50072">
    <property type="entry name" value="CSA_PPIASE_2"/>
    <property type="match status" value="1"/>
</dbReference>
<evidence type="ECO:0000259" key="13">
    <source>
        <dbReference type="PROSITE" id="PS51698"/>
    </source>
</evidence>
<keyword evidence="15" id="KW-1185">Reference proteome</keyword>
<dbReference type="InterPro" id="IPR044666">
    <property type="entry name" value="Cyclophilin_A-like"/>
</dbReference>
<evidence type="ECO:0000256" key="5">
    <source>
        <dbReference type="ARBA" id="ARBA00007930"/>
    </source>
</evidence>
<feature type="domain" description="U-box" evidence="13">
    <location>
        <begin position="33"/>
        <end position="107"/>
    </location>
</feature>
<dbReference type="GO" id="GO:0003755">
    <property type="term" value="F:peptidyl-prolyl cis-trans isomerase activity"/>
    <property type="evidence" value="ECO:0007669"/>
    <property type="project" value="UniProtKB-KW"/>
</dbReference>
<evidence type="ECO:0000256" key="6">
    <source>
        <dbReference type="ARBA" id="ARBA00022679"/>
    </source>
</evidence>
<evidence type="ECO:0000313" key="15">
    <source>
        <dbReference type="Proteomes" id="UP000319731"/>
    </source>
</evidence>
<dbReference type="SMART" id="SM00504">
    <property type="entry name" value="Ubox"/>
    <property type="match status" value="1"/>
</dbReference>
<keyword evidence="6" id="KW-0808">Transferase</keyword>
<evidence type="ECO:0000256" key="8">
    <source>
        <dbReference type="ARBA" id="ARBA00023110"/>
    </source>
</evidence>
<dbReference type="InterPro" id="IPR003613">
    <property type="entry name" value="Ubox_domain"/>
</dbReference>
<dbReference type="FunFam" id="2.40.100.10:FF:000014">
    <property type="entry name" value="Peptidyl-prolyl cis-trans isomerase cyp65"/>
    <property type="match status" value="1"/>
</dbReference>
<evidence type="ECO:0000256" key="1">
    <source>
        <dbReference type="ARBA" id="ARBA00000900"/>
    </source>
</evidence>
<comment type="subcellular location">
    <subcellularLocation>
        <location evidence="4">Nucleus</location>
    </subcellularLocation>
</comment>
<proteinExistence type="inferred from homology"/>
<dbReference type="GeneID" id="42003487"/>
<evidence type="ECO:0000313" key="14">
    <source>
        <dbReference type="EMBL" id="TPX35344.1"/>
    </source>
</evidence>
<dbReference type="EMBL" id="QEAO01000009">
    <property type="protein sequence ID" value="TPX35344.1"/>
    <property type="molecule type" value="Genomic_DNA"/>
</dbReference>
<reference evidence="14 15" key="1">
    <citation type="journal article" date="2019" name="Sci. Rep.">
        <title>Comparative genomics of chytrid fungi reveal insights into the obligate biotrophic and pathogenic lifestyle of Synchytrium endobioticum.</title>
        <authorList>
            <person name="van de Vossenberg B.T.L.H."/>
            <person name="Warris S."/>
            <person name="Nguyen H.D.T."/>
            <person name="van Gent-Pelzer M.P.E."/>
            <person name="Joly D.L."/>
            <person name="van de Geest H.C."/>
            <person name="Bonants P.J.M."/>
            <person name="Smith D.S."/>
            <person name="Levesque C.A."/>
            <person name="van der Lee T.A.J."/>
        </authorList>
    </citation>
    <scope>NUCLEOTIDE SEQUENCE [LARGE SCALE GENOMIC DNA]</scope>
    <source>
        <strain evidence="14 15">JEL517</strain>
    </source>
</reference>
<evidence type="ECO:0000259" key="12">
    <source>
        <dbReference type="PROSITE" id="PS50072"/>
    </source>
</evidence>
<comment type="similarity">
    <text evidence="5">Belongs to the cyclophilin-type PPIase family. PPIL2 subfamily.</text>
</comment>
<dbReference type="PROSITE" id="PS00170">
    <property type="entry name" value="CSA_PPIASE_1"/>
    <property type="match status" value="1"/>
</dbReference>
<dbReference type="AlphaFoldDB" id="A0A507CBL8"/>
<name>A0A507CBL8_9FUNG</name>
<gene>
    <name evidence="14" type="ORF">SmJEL517_g02262</name>
</gene>
<comment type="function">
    <text evidence="3">May catalyze the cis-trans isomerization of proline imidic peptide bonds in oligopeptides thereby assisting the folding of proteins. May also function as a chaperone, playing a role in intracellular transport of proteins. May also have a protein ubiquitin ligase activity acting as an E3 ubiquitin protein ligase or as a ubiquitin-ubiquitin ligase promoting elongation of ubiquitin chains on proteins.</text>
</comment>
<dbReference type="Pfam" id="PF00160">
    <property type="entry name" value="Pro_isomerase"/>
    <property type="match status" value="1"/>
</dbReference>
<keyword evidence="9" id="KW-0413">Isomerase</keyword>
<dbReference type="GO" id="GO:0061630">
    <property type="term" value="F:ubiquitin protein ligase activity"/>
    <property type="evidence" value="ECO:0007669"/>
    <property type="project" value="UniProtKB-EC"/>
</dbReference>
<dbReference type="GO" id="GO:0000209">
    <property type="term" value="P:protein polyubiquitination"/>
    <property type="evidence" value="ECO:0007669"/>
    <property type="project" value="TreeGrafter"/>
</dbReference>
<dbReference type="SUPFAM" id="SSF57850">
    <property type="entry name" value="RING/U-box"/>
    <property type="match status" value="1"/>
</dbReference>
<feature type="compositionally biased region" description="Acidic residues" evidence="11">
    <location>
        <begin position="190"/>
        <end position="199"/>
    </location>
</feature>
<feature type="domain" description="PPIase cyclophilin-type" evidence="12">
    <location>
        <begin position="302"/>
        <end position="450"/>
    </location>
</feature>
<dbReference type="Gene3D" id="2.40.100.10">
    <property type="entry name" value="Cyclophilin-like"/>
    <property type="match status" value="1"/>
</dbReference>
<dbReference type="STRING" id="1806994.A0A507CBL8"/>
<feature type="compositionally biased region" description="Low complexity" evidence="11">
    <location>
        <begin position="223"/>
        <end position="237"/>
    </location>
</feature>
<evidence type="ECO:0008006" key="16">
    <source>
        <dbReference type="Google" id="ProtNLM"/>
    </source>
</evidence>
<feature type="compositionally biased region" description="Low complexity" evidence="11">
    <location>
        <begin position="505"/>
        <end position="516"/>
    </location>
</feature>
<protein>
    <recommendedName>
        <fullName evidence="16">Peptidylprolyl isomerase</fullName>
    </recommendedName>
</protein>
<dbReference type="InterPro" id="IPR029000">
    <property type="entry name" value="Cyclophilin-like_dom_sf"/>
</dbReference>
<feature type="region of interest" description="Disordered" evidence="11">
    <location>
        <begin position="183"/>
        <end position="209"/>
    </location>
</feature>
<dbReference type="Gene3D" id="3.30.40.10">
    <property type="entry name" value="Zinc/RING finger domain, C3HC4 (zinc finger)"/>
    <property type="match status" value="1"/>
</dbReference>
<evidence type="ECO:0000256" key="10">
    <source>
        <dbReference type="ARBA" id="ARBA00023242"/>
    </source>
</evidence>
<dbReference type="GO" id="GO:0006457">
    <property type="term" value="P:protein folding"/>
    <property type="evidence" value="ECO:0007669"/>
    <property type="project" value="InterPro"/>
</dbReference>
<dbReference type="Pfam" id="PF04641">
    <property type="entry name" value="Rtf2"/>
    <property type="match status" value="1"/>
</dbReference>
<evidence type="ECO:0000256" key="9">
    <source>
        <dbReference type="ARBA" id="ARBA00023235"/>
    </source>
</evidence>
<evidence type="ECO:0000256" key="7">
    <source>
        <dbReference type="ARBA" id="ARBA00022786"/>
    </source>
</evidence>
<dbReference type="RefSeq" id="XP_031025871.1">
    <property type="nucleotide sequence ID" value="XM_031168190.1"/>
</dbReference>
<comment type="catalytic activity">
    <reaction evidence="1">
        <text>S-ubiquitinyl-[E2 ubiquitin-conjugating enzyme]-L-cysteine + [acceptor protein]-L-lysine = [E2 ubiquitin-conjugating enzyme]-L-cysteine + N(6)-ubiquitinyl-[acceptor protein]-L-lysine.</text>
        <dbReference type="EC" id="2.3.2.27"/>
    </reaction>
</comment>
<sequence>MGRQRKRDKLYVTSAEWAESGGAKEKRVNGEFKKLPFSCCSLTLTPFEHPVCTADGTIFDLVNIIPWIKKNGTNPVTGEKLETKDLKALNFTKSSDSGEYHCPITFKVFNEHTHIVAIRTSGNVYSYEAVDSLNLKTKNFKDLLTDEPFTRKDIITIQDPHNIATNRNINEFHYIKNDLKPLAKEGGASNDDEDDDEDTQQSNSKINVEGKGSLSRVLAQVSKASSSGSSSGTKSTTPVTLTPSYVSKPKKAYNEAHYSTNAASSSLTSTALTPQFKNVPAVIDKEYYMFGKIKKNAFAVIQTNMGDINIELFASEVAMTSYNFIMLAKSGYYKNVVFHRSIKNFMLQGGDPTGTGKGGSSWWKKDFPDECKSATLSHSGRGVLSMANRGKDTNSSQFFITYKSCTHLDNKHTVFGKVVGGLETLSKIERVPTDDKDKPMETIKMKDVVILVDPFAEFQAELDQQAQAEEHKAAAQKARSMPRQIPAAPSPVPSSGGGIGKYLPSASTATTSSETTSLKRPSIWDGDVAEGSAEKKPKNKSSGFGNFDSW</sequence>
<keyword evidence="8" id="KW-0697">Rotamase</keyword>
<evidence type="ECO:0000256" key="4">
    <source>
        <dbReference type="ARBA" id="ARBA00004123"/>
    </source>
</evidence>
<dbReference type="PANTHER" id="PTHR45625">
    <property type="entry name" value="PEPTIDYL-PROLYL CIS-TRANS ISOMERASE-RELATED"/>
    <property type="match status" value="1"/>
</dbReference>
<dbReference type="CDD" id="cd16663">
    <property type="entry name" value="RING-Ubox_PPIL2"/>
    <property type="match status" value="1"/>
</dbReference>
<dbReference type="InterPro" id="IPR002130">
    <property type="entry name" value="Cyclophilin-type_PPIase_dom"/>
</dbReference>
<dbReference type="OrthoDB" id="407558at2759"/>
<dbReference type="InterPro" id="IPR013083">
    <property type="entry name" value="Znf_RING/FYVE/PHD"/>
</dbReference>
<evidence type="ECO:0000256" key="11">
    <source>
        <dbReference type="SAM" id="MobiDB-lite"/>
    </source>
</evidence>
<keyword evidence="7" id="KW-0833">Ubl conjugation pathway</keyword>
<dbReference type="GO" id="GO:0071013">
    <property type="term" value="C:catalytic step 2 spliceosome"/>
    <property type="evidence" value="ECO:0007669"/>
    <property type="project" value="TreeGrafter"/>
</dbReference>
<dbReference type="PRINTS" id="PR00153">
    <property type="entry name" value="CSAPPISMRASE"/>
</dbReference>
<dbReference type="InterPro" id="IPR020892">
    <property type="entry name" value="Cyclophilin-type_PPIase_CS"/>
</dbReference>
<dbReference type="InterPro" id="IPR026951">
    <property type="entry name" value="PPIL2_U-box_dom"/>
</dbReference>
<dbReference type="Proteomes" id="UP000319731">
    <property type="component" value="Unassembled WGS sequence"/>
</dbReference>
<comment type="catalytic activity">
    <reaction evidence="2">
        <text>[protein]-peptidylproline (omega=180) = [protein]-peptidylproline (omega=0)</text>
        <dbReference type="Rhea" id="RHEA:16237"/>
        <dbReference type="Rhea" id="RHEA-COMP:10747"/>
        <dbReference type="Rhea" id="RHEA-COMP:10748"/>
        <dbReference type="ChEBI" id="CHEBI:83833"/>
        <dbReference type="ChEBI" id="CHEBI:83834"/>
        <dbReference type="EC" id="5.2.1.8"/>
    </reaction>
</comment>
<dbReference type="PANTHER" id="PTHR45625:SF1">
    <property type="entry name" value="RING-TYPE E3 UBIQUITIN-PROTEIN LIGASE PPIL2"/>
    <property type="match status" value="1"/>
</dbReference>
<dbReference type="FunFam" id="3.30.40.10:FF:000079">
    <property type="entry name" value="Peptidyl-prolyl cis-trans isomerase 2"/>
    <property type="match status" value="1"/>
</dbReference>
<feature type="region of interest" description="Disordered" evidence="11">
    <location>
        <begin position="223"/>
        <end position="244"/>
    </location>
</feature>
<comment type="caution">
    <text evidence="14">The sequence shown here is derived from an EMBL/GenBank/DDBJ whole genome shotgun (WGS) entry which is preliminary data.</text>
</comment>
<dbReference type="SUPFAM" id="SSF50891">
    <property type="entry name" value="Cyclophilin-like"/>
    <property type="match status" value="1"/>
</dbReference>
<feature type="compositionally biased region" description="Polar residues" evidence="11">
    <location>
        <begin position="540"/>
        <end position="550"/>
    </location>
</feature>
<dbReference type="PROSITE" id="PS51698">
    <property type="entry name" value="U_BOX"/>
    <property type="match status" value="1"/>
</dbReference>
<keyword evidence="10" id="KW-0539">Nucleus</keyword>
<organism evidence="14 15">
    <name type="scientific">Synchytrium microbalum</name>
    <dbReference type="NCBI Taxonomy" id="1806994"/>
    <lineage>
        <taxon>Eukaryota</taxon>
        <taxon>Fungi</taxon>
        <taxon>Fungi incertae sedis</taxon>
        <taxon>Chytridiomycota</taxon>
        <taxon>Chytridiomycota incertae sedis</taxon>
        <taxon>Chytridiomycetes</taxon>
        <taxon>Synchytriales</taxon>
        <taxon>Synchytriaceae</taxon>
        <taxon>Synchytrium</taxon>
    </lineage>
</organism>
<accession>A0A507CBL8</accession>
<evidence type="ECO:0000256" key="3">
    <source>
        <dbReference type="ARBA" id="ARBA00003697"/>
    </source>
</evidence>
<evidence type="ECO:0000256" key="2">
    <source>
        <dbReference type="ARBA" id="ARBA00000971"/>
    </source>
</evidence>
<feature type="region of interest" description="Disordered" evidence="11">
    <location>
        <begin position="464"/>
        <end position="550"/>
    </location>
</feature>